<sequence length="45" mass="5278">MSAQPPQWLTSATQALRKRYPHDRIEVVLRSGALNMPEWRVRCLD</sequence>
<comment type="caution">
    <text evidence="1">The sequence shown here is derived from an EMBL/GenBank/DDBJ whole genome shotgun (WGS) entry which is preliminary data.</text>
</comment>
<accession>A0A8H4QLB0</accession>
<keyword evidence="2" id="KW-1185">Reference proteome</keyword>
<reference evidence="1 2" key="1">
    <citation type="submission" date="2019-12" db="EMBL/GenBank/DDBJ databases">
        <authorList>
            <person name="Floudas D."/>
            <person name="Bentzer J."/>
            <person name="Ahren D."/>
            <person name="Johansson T."/>
            <person name="Persson P."/>
            <person name="Tunlid A."/>
        </authorList>
    </citation>
    <scope>NUCLEOTIDE SEQUENCE [LARGE SCALE GENOMIC DNA]</scope>
    <source>
        <strain evidence="1 2">CBS 102.39</strain>
    </source>
</reference>
<evidence type="ECO:0000313" key="2">
    <source>
        <dbReference type="Proteomes" id="UP000521872"/>
    </source>
</evidence>
<proteinExistence type="predicted"/>
<dbReference type="Proteomes" id="UP000521872">
    <property type="component" value="Unassembled WGS sequence"/>
</dbReference>
<dbReference type="AlphaFoldDB" id="A0A8H4QLB0"/>
<evidence type="ECO:0000313" key="1">
    <source>
        <dbReference type="EMBL" id="KAF4612775.1"/>
    </source>
</evidence>
<name>A0A8H4QLB0_9AGAR</name>
<protein>
    <submittedName>
        <fullName evidence="1">Uncharacterized protein</fullName>
    </submittedName>
</protein>
<organism evidence="1 2">
    <name type="scientific">Agrocybe pediades</name>
    <dbReference type="NCBI Taxonomy" id="84607"/>
    <lineage>
        <taxon>Eukaryota</taxon>
        <taxon>Fungi</taxon>
        <taxon>Dikarya</taxon>
        <taxon>Basidiomycota</taxon>
        <taxon>Agaricomycotina</taxon>
        <taxon>Agaricomycetes</taxon>
        <taxon>Agaricomycetidae</taxon>
        <taxon>Agaricales</taxon>
        <taxon>Agaricineae</taxon>
        <taxon>Strophariaceae</taxon>
        <taxon>Agrocybe</taxon>
    </lineage>
</organism>
<dbReference type="EMBL" id="JAACJL010000047">
    <property type="protein sequence ID" value="KAF4612775.1"/>
    <property type="molecule type" value="Genomic_DNA"/>
</dbReference>
<gene>
    <name evidence="1" type="ORF">D9613_011709</name>
</gene>